<dbReference type="AlphaFoldDB" id="A0A3P7JQK2"/>
<gene>
    <name evidence="1" type="ORF">SVUK_LOCUS13545</name>
</gene>
<sequence length="84" mass="9464">MLSFRLQNVLHGQNYTNYQVVEGSGSDSDDEDYDEGSGLSIVSLYSTESTDQALEVQPHTSTSRQFTSYSMSLLIILLYLTRFL</sequence>
<dbReference type="Proteomes" id="UP000270094">
    <property type="component" value="Unassembled WGS sequence"/>
</dbReference>
<evidence type="ECO:0000313" key="1">
    <source>
        <dbReference type="EMBL" id="VDM78547.1"/>
    </source>
</evidence>
<protein>
    <submittedName>
        <fullName evidence="1">Uncharacterized protein</fullName>
    </submittedName>
</protein>
<proteinExistence type="predicted"/>
<dbReference type="EMBL" id="UYYB01102283">
    <property type="protein sequence ID" value="VDM78547.1"/>
    <property type="molecule type" value="Genomic_DNA"/>
</dbReference>
<keyword evidence="2" id="KW-1185">Reference proteome</keyword>
<accession>A0A3P7JQK2</accession>
<name>A0A3P7JQK2_STRVU</name>
<organism evidence="1 2">
    <name type="scientific">Strongylus vulgaris</name>
    <name type="common">Blood worm</name>
    <dbReference type="NCBI Taxonomy" id="40348"/>
    <lineage>
        <taxon>Eukaryota</taxon>
        <taxon>Metazoa</taxon>
        <taxon>Ecdysozoa</taxon>
        <taxon>Nematoda</taxon>
        <taxon>Chromadorea</taxon>
        <taxon>Rhabditida</taxon>
        <taxon>Rhabditina</taxon>
        <taxon>Rhabditomorpha</taxon>
        <taxon>Strongyloidea</taxon>
        <taxon>Strongylidae</taxon>
        <taxon>Strongylus</taxon>
    </lineage>
</organism>
<reference evidence="1 2" key="1">
    <citation type="submission" date="2018-11" db="EMBL/GenBank/DDBJ databases">
        <authorList>
            <consortium name="Pathogen Informatics"/>
        </authorList>
    </citation>
    <scope>NUCLEOTIDE SEQUENCE [LARGE SCALE GENOMIC DNA]</scope>
</reference>
<evidence type="ECO:0000313" key="2">
    <source>
        <dbReference type="Proteomes" id="UP000270094"/>
    </source>
</evidence>